<dbReference type="Gene3D" id="1.20.1260.100">
    <property type="entry name" value="TspO/MBR protein"/>
    <property type="match status" value="1"/>
</dbReference>
<feature type="transmembrane region" description="Helical" evidence="6">
    <location>
        <begin position="87"/>
        <end position="107"/>
    </location>
</feature>
<feature type="transmembrane region" description="Helical" evidence="6">
    <location>
        <begin position="14"/>
        <end position="35"/>
    </location>
</feature>
<dbReference type="GO" id="GO:0033013">
    <property type="term" value="P:tetrapyrrole metabolic process"/>
    <property type="evidence" value="ECO:0007669"/>
    <property type="project" value="UniProtKB-ARBA"/>
</dbReference>
<comment type="caution">
    <text evidence="7">The sequence shown here is derived from an EMBL/GenBank/DDBJ whole genome shotgun (WGS) entry which is preliminary data.</text>
</comment>
<keyword evidence="8" id="KW-1185">Reference proteome</keyword>
<keyword evidence="4 6" id="KW-1133">Transmembrane helix</keyword>
<dbReference type="CDD" id="cd15904">
    <property type="entry name" value="TSPO_MBR"/>
    <property type="match status" value="1"/>
</dbReference>
<evidence type="ECO:0000256" key="2">
    <source>
        <dbReference type="ARBA" id="ARBA00007524"/>
    </source>
</evidence>
<dbReference type="GO" id="GO:0016020">
    <property type="term" value="C:membrane"/>
    <property type="evidence" value="ECO:0007669"/>
    <property type="project" value="UniProtKB-SubCell"/>
</dbReference>
<dbReference type="PIRSF" id="PIRSF005859">
    <property type="entry name" value="PBR"/>
    <property type="match status" value="1"/>
</dbReference>
<evidence type="ECO:0000256" key="6">
    <source>
        <dbReference type="SAM" id="Phobius"/>
    </source>
</evidence>
<feature type="transmembrane region" description="Helical" evidence="6">
    <location>
        <begin position="55"/>
        <end position="75"/>
    </location>
</feature>
<dbReference type="EMBL" id="JACIBS010000001">
    <property type="protein sequence ID" value="MBB3662591.1"/>
    <property type="molecule type" value="Genomic_DNA"/>
</dbReference>
<dbReference type="Pfam" id="PF03073">
    <property type="entry name" value="TspO_MBR"/>
    <property type="match status" value="1"/>
</dbReference>
<organism evidence="7 8">
    <name type="scientific">Prauserella sediminis</name>
    <dbReference type="NCBI Taxonomy" id="577680"/>
    <lineage>
        <taxon>Bacteria</taxon>
        <taxon>Bacillati</taxon>
        <taxon>Actinomycetota</taxon>
        <taxon>Actinomycetes</taxon>
        <taxon>Pseudonocardiales</taxon>
        <taxon>Pseudonocardiaceae</taxon>
        <taxon>Prauserella</taxon>
        <taxon>Prauserella salsuginis group</taxon>
    </lineage>
</organism>
<feature type="transmembrane region" description="Helical" evidence="6">
    <location>
        <begin position="113"/>
        <end position="134"/>
    </location>
</feature>
<dbReference type="InterPro" id="IPR004307">
    <property type="entry name" value="TspO_MBR"/>
</dbReference>
<dbReference type="Proteomes" id="UP000564573">
    <property type="component" value="Unassembled WGS sequence"/>
</dbReference>
<keyword evidence="5 6" id="KW-0472">Membrane</keyword>
<accession>A0A839XIK8</accession>
<dbReference type="RefSeq" id="WP_183780692.1">
    <property type="nucleotide sequence ID" value="NZ_JACIBS010000001.1"/>
</dbReference>
<proteinExistence type="inferred from homology"/>
<keyword evidence="3 6" id="KW-0812">Transmembrane</keyword>
<dbReference type="AlphaFoldDB" id="A0A839XIK8"/>
<evidence type="ECO:0000313" key="8">
    <source>
        <dbReference type="Proteomes" id="UP000564573"/>
    </source>
</evidence>
<evidence type="ECO:0000256" key="4">
    <source>
        <dbReference type="ARBA" id="ARBA00022989"/>
    </source>
</evidence>
<dbReference type="PANTHER" id="PTHR10057">
    <property type="entry name" value="PERIPHERAL-TYPE BENZODIAZEPINE RECEPTOR"/>
    <property type="match status" value="1"/>
</dbReference>
<name>A0A839XIK8_9PSEU</name>
<protein>
    <submittedName>
        <fullName evidence="7">Tryptophan-rich sensory protein</fullName>
    </submittedName>
</protein>
<reference evidence="7 8" key="1">
    <citation type="submission" date="2020-08" db="EMBL/GenBank/DDBJ databases">
        <title>Sequencing the genomes of 1000 actinobacteria strains.</title>
        <authorList>
            <person name="Klenk H.-P."/>
        </authorList>
    </citation>
    <scope>NUCLEOTIDE SEQUENCE [LARGE SCALE GENOMIC DNA]</scope>
    <source>
        <strain evidence="7 8">DSM 45267</strain>
    </source>
</reference>
<dbReference type="FunFam" id="1.20.1260.100:FF:000001">
    <property type="entry name" value="translocator protein 2"/>
    <property type="match status" value="1"/>
</dbReference>
<dbReference type="InterPro" id="IPR038330">
    <property type="entry name" value="TspO/MBR-related_sf"/>
</dbReference>
<comment type="subcellular location">
    <subcellularLocation>
        <location evidence="1">Membrane</location>
        <topology evidence="1">Multi-pass membrane protein</topology>
    </subcellularLocation>
</comment>
<evidence type="ECO:0000256" key="5">
    <source>
        <dbReference type="ARBA" id="ARBA00023136"/>
    </source>
</evidence>
<evidence type="ECO:0000256" key="3">
    <source>
        <dbReference type="ARBA" id="ARBA00022692"/>
    </source>
</evidence>
<sequence length="166" mass="17691">MTTPCPARPVLRDVGGAVAFLVCVAIVAAVGSVAASSSSQQYAALTTPPWAPPPWLFGPVWTVLYLIIALSGWLVWRRAGSIRAARVPLGVYAVQLVLNMAWTPLFFGAGRYGIAFAEIILLVVAVGCTIGVFARIHRAAAWLLVPYAVWTLFAAALNGTIWLLNT</sequence>
<comment type="similarity">
    <text evidence="2">Belongs to the TspO/BZRP family.</text>
</comment>
<evidence type="ECO:0000256" key="1">
    <source>
        <dbReference type="ARBA" id="ARBA00004141"/>
    </source>
</evidence>
<gene>
    <name evidence="7" type="ORF">FB384_001495</name>
</gene>
<evidence type="ECO:0000313" key="7">
    <source>
        <dbReference type="EMBL" id="MBB3662591.1"/>
    </source>
</evidence>
<feature type="transmembrane region" description="Helical" evidence="6">
    <location>
        <begin position="141"/>
        <end position="164"/>
    </location>
</feature>
<dbReference type="PANTHER" id="PTHR10057:SF0">
    <property type="entry name" value="TRANSLOCATOR PROTEIN"/>
    <property type="match status" value="1"/>
</dbReference>